<dbReference type="RefSeq" id="WP_126866852.1">
    <property type="nucleotide sequence ID" value="NZ_JAUSTX010000010.1"/>
</dbReference>
<organism evidence="13 14">
    <name type="scientific">Peribacillus cavernae</name>
    <dbReference type="NCBI Taxonomy" id="1674310"/>
    <lineage>
        <taxon>Bacteria</taxon>
        <taxon>Bacillati</taxon>
        <taxon>Bacillota</taxon>
        <taxon>Bacilli</taxon>
        <taxon>Bacillales</taxon>
        <taxon>Bacillaceae</taxon>
        <taxon>Peribacillus</taxon>
    </lineage>
</organism>
<dbReference type="AlphaFoldDB" id="A0A433HCC5"/>
<evidence type="ECO:0000259" key="12">
    <source>
        <dbReference type="Pfam" id="PF13490"/>
    </source>
</evidence>
<feature type="domain" description="Anti-sigma K factor RskA C-terminal" evidence="11">
    <location>
        <begin position="104"/>
        <end position="242"/>
    </location>
</feature>
<evidence type="ECO:0000256" key="5">
    <source>
        <dbReference type="ARBA" id="ARBA00022989"/>
    </source>
</evidence>
<dbReference type="InterPro" id="IPR041916">
    <property type="entry name" value="Anti_sigma_zinc_sf"/>
</dbReference>
<dbReference type="GO" id="GO:0006417">
    <property type="term" value="P:regulation of translation"/>
    <property type="evidence" value="ECO:0007669"/>
    <property type="project" value="TreeGrafter"/>
</dbReference>
<dbReference type="Proteomes" id="UP000267430">
    <property type="component" value="Unassembled WGS sequence"/>
</dbReference>
<evidence type="ECO:0000256" key="9">
    <source>
        <dbReference type="ARBA" id="ARBA00029829"/>
    </source>
</evidence>
<comment type="subcellular location">
    <subcellularLocation>
        <location evidence="2">Cell membrane</location>
    </subcellularLocation>
    <subcellularLocation>
        <location evidence="1">Membrane</location>
        <topology evidence="1">Single-pass membrane protein</topology>
    </subcellularLocation>
</comment>
<dbReference type="OrthoDB" id="150725at2"/>
<dbReference type="InterPro" id="IPR027383">
    <property type="entry name" value="Znf_put"/>
</dbReference>
<dbReference type="InterPro" id="IPR018764">
    <property type="entry name" value="RskA_C"/>
</dbReference>
<name>A0A433HCC5_9BACI</name>
<comment type="caution">
    <text evidence="13">The sequence shown here is derived from an EMBL/GenBank/DDBJ whole genome shotgun (WGS) entry which is preliminary data.</text>
</comment>
<evidence type="ECO:0000313" key="14">
    <source>
        <dbReference type="Proteomes" id="UP000267430"/>
    </source>
</evidence>
<evidence type="ECO:0000259" key="11">
    <source>
        <dbReference type="Pfam" id="PF10099"/>
    </source>
</evidence>
<dbReference type="Pfam" id="PF13490">
    <property type="entry name" value="zf-HC2"/>
    <property type="match status" value="1"/>
</dbReference>
<evidence type="ECO:0000256" key="1">
    <source>
        <dbReference type="ARBA" id="ARBA00004167"/>
    </source>
</evidence>
<dbReference type="GO" id="GO:0005886">
    <property type="term" value="C:plasma membrane"/>
    <property type="evidence" value="ECO:0007669"/>
    <property type="project" value="UniProtKB-SubCell"/>
</dbReference>
<evidence type="ECO:0000256" key="7">
    <source>
        <dbReference type="ARBA" id="ARBA00024353"/>
    </source>
</evidence>
<keyword evidence="3" id="KW-1003">Cell membrane</keyword>
<dbReference type="GO" id="GO:0016989">
    <property type="term" value="F:sigma factor antagonist activity"/>
    <property type="evidence" value="ECO:0007669"/>
    <property type="project" value="TreeGrafter"/>
</dbReference>
<keyword evidence="4" id="KW-0812">Transmembrane</keyword>
<feature type="domain" description="Putative zinc-finger" evidence="12">
    <location>
        <begin position="7"/>
        <end position="36"/>
    </location>
</feature>
<keyword evidence="5" id="KW-1133">Transmembrane helix</keyword>
<reference evidence="13 14" key="1">
    <citation type="submission" date="2018-12" db="EMBL/GenBank/DDBJ databases">
        <title>Bacillus chawlae sp. nov., Bacillus glennii sp. nov., and Bacillus saganii sp. nov. Isolated from the Vehicle Assembly Building at Kennedy Space Center where the Viking Spacecraft were Assembled.</title>
        <authorList>
            <person name="Seuylemezian A."/>
            <person name="Vaishampayan P."/>
        </authorList>
    </citation>
    <scope>NUCLEOTIDE SEQUENCE [LARGE SCALE GENOMIC DNA]</scope>
    <source>
        <strain evidence="13 14">L5</strain>
    </source>
</reference>
<comment type="similarity">
    <text evidence="7">Belongs to the zinc-associated anti-sigma factor (ZAS) superfamily. Anti-sigma-W factor family.</text>
</comment>
<dbReference type="Gene3D" id="1.10.10.1320">
    <property type="entry name" value="Anti-sigma factor, zinc-finger domain"/>
    <property type="match status" value="1"/>
</dbReference>
<dbReference type="Pfam" id="PF10099">
    <property type="entry name" value="RskA_C"/>
    <property type="match status" value="1"/>
</dbReference>
<sequence length="248" mass="27935">MNNNQCDLLVDYFNGQLDDISHRKFEQHLLECEDCRKELTELRMLTENLPFASEPVDPPSDMKDRILANVFQEKQEMVETEIPEQKPAYRPESERKNRWLKPLLAASLFLSLVGNAYALLSKDNENDTVQESKVTIDKFEKTVSLQPSKNQQVNGTAMLINKDGKTELVVQADNLKNVTGSQVYQVWLLEKGKPYRAGTFVPGSEGQGAVTYGINHPGEHQWDTVAITLEPSNDSKTPKGEILLSSAL</sequence>
<dbReference type="InterPro" id="IPR051474">
    <property type="entry name" value="Anti-sigma-K/W_factor"/>
</dbReference>
<protein>
    <recommendedName>
        <fullName evidence="8">Anti-sigma-W factor RsiW</fullName>
    </recommendedName>
    <alternativeName>
        <fullName evidence="10">Regulator of SigK</fullName>
    </alternativeName>
    <alternativeName>
        <fullName evidence="9">Sigma-K anti-sigma factor RskA</fullName>
    </alternativeName>
</protein>
<evidence type="ECO:0000256" key="2">
    <source>
        <dbReference type="ARBA" id="ARBA00004236"/>
    </source>
</evidence>
<evidence type="ECO:0000256" key="4">
    <source>
        <dbReference type="ARBA" id="ARBA00022692"/>
    </source>
</evidence>
<evidence type="ECO:0000256" key="10">
    <source>
        <dbReference type="ARBA" id="ARBA00030803"/>
    </source>
</evidence>
<accession>A0A433HCC5</accession>
<evidence type="ECO:0000313" key="13">
    <source>
        <dbReference type="EMBL" id="RUQ25999.1"/>
    </source>
</evidence>
<evidence type="ECO:0000256" key="8">
    <source>
        <dbReference type="ARBA" id="ARBA00024438"/>
    </source>
</evidence>
<dbReference type="PANTHER" id="PTHR37461">
    <property type="entry name" value="ANTI-SIGMA-K FACTOR RSKA"/>
    <property type="match status" value="1"/>
</dbReference>
<keyword evidence="6" id="KW-0472">Membrane</keyword>
<dbReference type="EMBL" id="RYZZ01000037">
    <property type="protein sequence ID" value="RUQ25999.1"/>
    <property type="molecule type" value="Genomic_DNA"/>
</dbReference>
<keyword evidence="14" id="KW-1185">Reference proteome</keyword>
<gene>
    <name evidence="13" type="ORF">ELQ35_19515</name>
</gene>
<evidence type="ECO:0000256" key="6">
    <source>
        <dbReference type="ARBA" id="ARBA00023136"/>
    </source>
</evidence>
<evidence type="ECO:0000256" key="3">
    <source>
        <dbReference type="ARBA" id="ARBA00022475"/>
    </source>
</evidence>
<proteinExistence type="inferred from homology"/>
<dbReference type="PANTHER" id="PTHR37461:SF1">
    <property type="entry name" value="ANTI-SIGMA-K FACTOR RSKA"/>
    <property type="match status" value="1"/>
</dbReference>